<organism evidence="4 5">
    <name type="scientific">Paraburkholderia bannensis</name>
    <dbReference type="NCBI Taxonomy" id="765414"/>
    <lineage>
        <taxon>Bacteria</taxon>
        <taxon>Pseudomonadati</taxon>
        <taxon>Pseudomonadota</taxon>
        <taxon>Betaproteobacteria</taxon>
        <taxon>Burkholderiales</taxon>
        <taxon>Burkholderiaceae</taxon>
        <taxon>Paraburkholderia</taxon>
    </lineage>
</organism>
<evidence type="ECO:0000256" key="1">
    <source>
        <dbReference type="SAM" id="MobiDB-lite"/>
    </source>
</evidence>
<evidence type="ECO:0000259" key="2">
    <source>
        <dbReference type="Pfam" id="PF11678"/>
    </source>
</evidence>
<evidence type="ECO:0000313" key="5">
    <source>
        <dbReference type="Proteomes" id="UP000571554"/>
    </source>
</evidence>
<comment type="caution">
    <text evidence="4">The sequence shown here is derived from an EMBL/GenBank/DDBJ whole genome shotgun (WGS) entry which is preliminary data.</text>
</comment>
<feature type="compositionally biased region" description="Polar residues" evidence="1">
    <location>
        <begin position="548"/>
        <end position="558"/>
    </location>
</feature>
<evidence type="ECO:0000313" key="4">
    <source>
        <dbReference type="EMBL" id="MBB6102473.1"/>
    </source>
</evidence>
<sequence length="733" mass="79499">MSQSHNHKVVGRGSAPLYPHRPKDAHVPIDTQHRYPCTTILIHGVNDLGTDFGTVEKGLCKGLNDRLGRTDFSGAEYTHGRMANDGRHVTSADLMKNLDATMYRRSPKADTVSPLIPFYWGFKANKTDLAKDPKDQKRNGQNLDKFGNRLDPNLCKNGGMFANATNNIRDIFDTNFKGGWKTWLLNKGQNDATHPLHACPNRHYMVLAAKRLAALVRQIRLVDPNETVNIIAHSQGTIISLLAQGFLTEGLLGSNGVADRAADTLILIDSPYSLSEEFMDRLTQTGDTQQTTYARAKTLANLVGFVGKATHSKPSLDDLQLKPGHDNFGITGPKWGSKNAVRLTAPTSVTGSQSEKATIAFAERDNRGSVVIYFCPEDSTVGLSGVAGMGTMGLPESVSAAPANGHKETIHLIGGNFRQRVFTRRARDGKPEKVGTDPHQYVMRKDGESPHMTGFWDQWLKRAAVDVGSTRNINAPATGGLAFAPQMDGNTLPGTGTKSLFGRSDADLEAGRQSLDELEASTAISATDLEELPPEPLSWPSFVPGQSGLPSNAEVQESMNKGKDELDQTTVLRVFGTMPPTPGHLMVIRMETPNEGKLRWMNKNRVDSSYHSAVMSGELNHRCATAFDVSIGQARAIDDPDRALALRSMADWRIPLSKTATVGKGAFHQFDSITQQYVVATSDYNTNGVFPSATLVPKAPTPAVGVVGEEVGARHSKFLDALAKSNMGSIPLP</sequence>
<feature type="compositionally biased region" description="Basic residues" evidence="1">
    <location>
        <begin position="1"/>
        <end position="10"/>
    </location>
</feature>
<dbReference type="InterPro" id="IPR056221">
    <property type="entry name" value="Tle3_ab_dom"/>
</dbReference>
<dbReference type="Pfam" id="PF11678">
    <property type="entry name" value="Tle3_C"/>
    <property type="match status" value="1"/>
</dbReference>
<feature type="domain" description="Antibacterial effector protein Tle3 C-terminal" evidence="2">
    <location>
        <begin position="552"/>
        <end position="705"/>
    </location>
</feature>
<dbReference type="SUPFAM" id="SSF53474">
    <property type="entry name" value="alpha/beta-Hydrolases"/>
    <property type="match status" value="1"/>
</dbReference>
<dbReference type="EMBL" id="JACHBW010000006">
    <property type="protein sequence ID" value="MBB6102473.1"/>
    <property type="molecule type" value="Genomic_DNA"/>
</dbReference>
<dbReference type="Proteomes" id="UP000571554">
    <property type="component" value="Unassembled WGS sequence"/>
</dbReference>
<dbReference type="Gene3D" id="3.40.50.1820">
    <property type="entry name" value="alpha/beta hydrolase"/>
    <property type="match status" value="1"/>
</dbReference>
<protein>
    <recommendedName>
        <fullName evidence="6">DUF3274 domain-containing protein</fullName>
    </recommendedName>
</protein>
<evidence type="ECO:0000259" key="3">
    <source>
        <dbReference type="Pfam" id="PF24322"/>
    </source>
</evidence>
<evidence type="ECO:0008006" key="6">
    <source>
        <dbReference type="Google" id="ProtNLM"/>
    </source>
</evidence>
<feature type="region of interest" description="Disordered" evidence="1">
    <location>
        <begin position="1"/>
        <end position="25"/>
    </location>
</feature>
<accession>A0A7W9TW28</accession>
<feature type="region of interest" description="Disordered" evidence="1">
    <location>
        <begin position="531"/>
        <end position="558"/>
    </location>
</feature>
<dbReference type="Pfam" id="PF24322">
    <property type="entry name" value="Tle3"/>
    <property type="match status" value="1"/>
</dbReference>
<name>A0A7W9TW28_9BURK</name>
<gene>
    <name evidence="4" type="ORF">F4827_002325</name>
</gene>
<dbReference type="InterPro" id="IPR021692">
    <property type="entry name" value="Tle3_C"/>
</dbReference>
<feature type="domain" description="T6SS Tle3 phospholipase effector alpha/beta" evidence="3">
    <location>
        <begin position="36"/>
        <end position="395"/>
    </location>
</feature>
<dbReference type="InterPro" id="IPR029058">
    <property type="entry name" value="AB_hydrolase_fold"/>
</dbReference>
<dbReference type="AlphaFoldDB" id="A0A7W9TW28"/>
<reference evidence="4 5" key="1">
    <citation type="submission" date="2020-08" db="EMBL/GenBank/DDBJ databases">
        <title>Above-ground endophytic microbial communities from plants in different locations in the United States.</title>
        <authorList>
            <person name="Frank C."/>
        </authorList>
    </citation>
    <scope>NUCLEOTIDE SEQUENCE [LARGE SCALE GENOMIC DNA]</scope>
    <source>
        <strain evidence="4 5">WP4_2_2</strain>
    </source>
</reference>
<proteinExistence type="predicted"/>
<dbReference type="RefSeq" id="WP_183724059.1">
    <property type="nucleotide sequence ID" value="NZ_JACHBW010000006.1"/>
</dbReference>
<keyword evidence="5" id="KW-1185">Reference proteome</keyword>